<evidence type="ECO:0000313" key="1">
    <source>
        <dbReference type="EMBL" id="HAF1401859.1"/>
    </source>
</evidence>
<accession>A0A742KTU5</accession>
<reference evidence="1" key="2">
    <citation type="submission" date="2020-02" db="EMBL/GenBank/DDBJ databases">
        <authorList>
            <consortium name="NCBI Pathogen Detection Project"/>
        </authorList>
    </citation>
    <scope>NUCLEOTIDE SEQUENCE</scope>
    <source>
        <strain evidence="1">MA.CK_93/00017804</strain>
    </source>
</reference>
<name>A0A742KTU5_SALER</name>
<dbReference type="AlphaFoldDB" id="A0A742KTU5"/>
<dbReference type="EMBL" id="DAAUNA010000001">
    <property type="protein sequence ID" value="HAF1401859.1"/>
    <property type="molecule type" value="Genomic_DNA"/>
</dbReference>
<comment type="caution">
    <text evidence="1">The sequence shown here is derived from an EMBL/GenBank/DDBJ whole genome shotgun (WGS) entry which is preliminary data.</text>
</comment>
<sequence length="275" mass="30644">MKLTVGDIKFSEFGYASTTVEVGSGTYPYLHFSICTMDASVPLVEGKVLEQYKEELLAKARERIASMYKEIVCDGQDTYDISMPHADLEKRIASIEKQLSGSQDTGALNAIYAVGKKSAEDFMGKSCDEGLWSMGFRIEDQEGRLVACDENGESEPTSEHRDKIIEMVIRVLRNGNRNMLKRLGRAMGLLQVAAEIEVSNQLHGSARRGDVLRDFDNPPFKKLPDDWISPGVEYLKARLGEGAREDELIISSIYDVASKAAADFIASRKQELFQK</sequence>
<proteinExistence type="predicted"/>
<organism evidence="1">
    <name type="scientific">Salmonella enterica</name>
    <name type="common">Salmonella choleraesuis</name>
    <dbReference type="NCBI Taxonomy" id="28901"/>
    <lineage>
        <taxon>Bacteria</taxon>
        <taxon>Pseudomonadati</taxon>
        <taxon>Pseudomonadota</taxon>
        <taxon>Gammaproteobacteria</taxon>
        <taxon>Enterobacterales</taxon>
        <taxon>Enterobacteriaceae</taxon>
        <taxon>Salmonella</taxon>
    </lineage>
</organism>
<protein>
    <submittedName>
        <fullName evidence="1">Uncharacterized protein</fullName>
    </submittedName>
</protein>
<reference evidence="1" key="1">
    <citation type="journal article" date="2018" name="Genome Biol.">
        <title>SKESA: strategic k-mer extension for scrupulous assemblies.</title>
        <authorList>
            <person name="Souvorov A."/>
            <person name="Agarwala R."/>
            <person name="Lipman D.J."/>
        </authorList>
    </citation>
    <scope>NUCLEOTIDE SEQUENCE</scope>
    <source>
        <strain evidence="1">MA.CK_93/00017804</strain>
    </source>
</reference>
<gene>
    <name evidence="1" type="ORF">G8M00_000325</name>
</gene>